<keyword evidence="5" id="KW-1185">Reference proteome</keyword>
<dbReference type="SUPFAM" id="SSF53822">
    <property type="entry name" value="Periplasmic binding protein-like I"/>
    <property type="match status" value="1"/>
</dbReference>
<sequence>MAVVGCVGALALGAAACGGNDNGGGGSTGASTGASTASAGGTVDIYSSLPLQGASKDQTAAMVDGIKLALDQAKNKAGAWTIKYESLDDSTAQAGNWDPGATAQDARKVAQDPKAVGYIGEFNSGASAISIPILNQAGIPQVSPANTYVGLTTSEPGSEKGEPDKYYPTGKRTYLRIVPRDTIQSAALLTLMKNDGCTKVAIANDKETYGAGLARLMEIQAKNVGVNIVSNEGIDKSAPNFRSYASKIKGQGADCFVFSGVTANGAVQINKDVAAALPNAKLYGPDGVCESGFTNPSKQGIPKSLAPRFKCTVATLDLKAYPGGRKFLDAFKAKYGNATPDPYAIYGYEGMQLFIDTIKGLGDKGDDKQAVLDALFATKDRSSVLGTYSFDKNGDTTLTDYGIYTVGPDGNPTFSKAVKAQQ</sequence>
<dbReference type="InterPro" id="IPR028082">
    <property type="entry name" value="Peripla_BP_I"/>
</dbReference>
<dbReference type="PANTHER" id="PTHR47151">
    <property type="entry name" value="LEU/ILE/VAL-BINDING ABC TRANSPORTER SUBUNIT"/>
    <property type="match status" value="1"/>
</dbReference>
<accession>A0A9E6Y029</accession>
<dbReference type="Gene3D" id="3.40.50.2300">
    <property type="match status" value="2"/>
</dbReference>
<dbReference type="KEGG" id="sbae:DSM104329_03896"/>
<feature type="domain" description="Leucine-binding protein" evidence="3">
    <location>
        <begin position="49"/>
        <end position="410"/>
    </location>
</feature>
<gene>
    <name evidence="4" type="ORF">DSM104329_03896</name>
</gene>
<dbReference type="InterPro" id="IPR028081">
    <property type="entry name" value="Leu-bd"/>
</dbReference>
<dbReference type="Proteomes" id="UP001162834">
    <property type="component" value="Chromosome"/>
</dbReference>
<organism evidence="4 5">
    <name type="scientific">Capillimicrobium parvum</name>
    <dbReference type="NCBI Taxonomy" id="2884022"/>
    <lineage>
        <taxon>Bacteria</taxon>
        <taxon>Bacillati</taxon>
        <taxon>Actinomycetota</taxon>
        <taxon>Thermoleophilia</taxon>
        <taxon>Solirubrobacterales</taxon>
        <taxon>Capillimicrobiaceae</taxon>
        <taxon>Capillimicrobium</taxon>
    </lineage>
</organism>
<comment type="similarity">
    <text evidence="1">Belongs to the leucine-binding protein family.</text>
</comment>
<keyword evidence="2" id="KW-0732">Signal</keyword>
<dbReference type="AlphaFoldDB" id="A0A9E6Y029"/>
<dbReference type="CDD" id="cd06342">
    <property type="entry name" value="PBP1_ABC_LIVBP-like"/>
    <property type="match status" value="1"/>
</dbReference>
<protein>
    <recommendedName>
        <fullName evidence="3">Leucine-binding protein domain-containing protein</fullName>
    </recommendedName>
</protein>
<reference evidence="4" key="1">
    <citation type="journal article" date="2022" name="Int. J. Syst. Evol. Microbiol.">
        <title>Pseudomonas aegrilactucae sp. nov. and Pseudomonas morbosilactucae sp. nov., pathogens causing bacterial rot of lettuce in Japan.</title>
        <authorList>
            <person name="Sawada H."/>
            <person name="Fujikawa T."/>
            <person name="Satou M."/>
        </authorList>
    </citation>
    <scope>NUCLEOTIDE SEQUENCE</scope>
    <source>
        <strain evidence="4">0166_1</strain>
    </source>
</reference>
<name>A0A9E6Y029_9ACTN</name>
<evidence type="ECO:0000259" key="3">
    <source>
        <dbReference type="Pfam" id="PF13458"/>
    </source>
</evidence>
<dbReference type="EMBL" id="CP087164">
    <property type="protein sequence ID" value="UGS37480.1"/>
    <property type="molecule type" value="Genomic_DNA"/>
</dbReference>
<dbReference type="RefSeq" id="WP_259311535.1">
    <property type="nucleotide sequence ID" value="NZ_CP087164.1"/>
</dbReference>
<evidence type="ECO:0000313" key="4">
    <source>
        <dbReference type="EMBL" id="UGS37480.1"/>
    </source>
</evidence>
<proteinExistence type="inferred from homology"/>
<evidence type="ECO:0000313" key="5">
    <source>
        <dbReference type="Proteomes" id="UP001162834"/>
    </source>
</evidence>
<dbReference type="PANTHER" id="PTHR47151:SF2">
    <property type="entry name" value="AMINO ACID BINDING PROTEIN"/>
    <property type="match status" value="1"/>
</dbReference>
<evidence type="ECO:0000256" key="2">
    <source>
        <dbReference type="ARBA" id="ARBA00022729"/>
    </source>
</evidence>
<dbReference type="Pfam" id="PF13458">
    <property type="entry name" value="Peripla_BP_6"/>
    <property type="match status" value="1"/>
</dbReference>
<evidence type="ECO:0000256" key="1">
    <source>
        <dbReference type="ARBA" id="ARBA00010062"/>
    </source>
</evidence>